<evidence type="ECO:0000313" key="1">
    <source>
        <dbReference type="EMBL" id="KAK8396437.1"/>
    </source>
</evidence>
<reference evidence="1 2" key="1">
    <citation type="submission" date="2023-03" db="EMBL/GenBank/DDBJ databases">
        <title>High-quality genome of Scylla paramamosain provides insights in environmental adaptation.</title>
        <authorList>
            <person name="Zhang L."/>
        </authorList>
    </citation>
    <scope>NUCLEOTIDE SEQUENCE [LARGE SCALE GENOMIC DNA]</scope>
    <source>
        <strain evidence="1">LZ_2023a</strain>
        <tissue evidence="1">Muscle</tissue>
    </source>
</reference>
<dbReference type="Proteomes" id="UP001487740">
    <property type="component" value="Unassembled WGS sequence"/>
</dbReference>
<dbReference type="EMBL" id="JARAKH010000016">
    <property type="protein sequence ID" value="KAK8396437.1"/>
    <property type="molecule type" value="Genomic_DNA"/>
</dbReference>
<dbReference type="InterPro" id="IPR029034">
    <property type="entry name" value="Cystine-knot_cytokine"/>
</dbReference>
<keyword evidence="2" id="KW-1185">Reference proteome</keyword>
<protein>
    <submittedName>
        <fullName evidence="1">Uncharacterized protein</fullName>
    </submittedName>
</protein>
<gene>
    <name evidence="1" type="ORF">O3P69_005470</name>
</gene>
<sequence>MITACSRLCREELNGGWLPLHCDKCAPEPRGGGGPIGRILLRPAPPGLAYVTGLRYAGRPQPDLPLYGSRISSHMDYSIRPATTTMRRGLTLHLCLGLLLATSPGLGTAVSDTLVSREGAVQQQQQQQQVPPLVVPEWWWLSSLLSMQHGHRGHTAAAADAAARKVAADTEESPENEGEADTLSLVVPLGRLAEADEPVASTRTAGRVGKRGAVCRGAGRRACRRGELTPVPASKVTQSWEADYMSIPEGLVSLSQMQQEEAVCRDLSVPLFRVDMRHHYVEPRWMRNTLDVGVCPSILQEKRLGENVWPPSVVEVKCLCQQQSCSDRGWDFRCQAVQQTIMTWVRQSSQDFMPSTEVVSVGCMCAQRTGTEGRVANMVES</sequence>
<comment type="caution">
    <text evidence="1">The sequence shown here is derived from an EMBL/GenBank/DDBJ whole genome shotgun (WGS) entry which is preliminary data.</text>
</comment>
<accession>A0AAW0UDT8</accession>
<organism evidence="1 2">
    <name type="scientific">Scylla paramamosain</name>
    <name type="common">Mud crab</name>
    <dbReference type="NCBI Taxonomy" id="85552"/>
    <lineage>
        <taxon>Eukaryota</taxon>
        <taxon>Metazoa</taxon>
        <taxon>Ecdysozoa</taxon>
        <taxon>Arthropoda</taxon>
        <taxon>Crustacea</taxon>
        <taxon>Multicrustacea</taxon>
        <taxon>Malacostraca</taxon>
        <taxon>Eumalacostraca</taxon>
        <taxon>Eucarida</taxon>
        <taxon>Decapoda</taxon>
        <taxon>Pleocyemata</taxon>
        <taxon>Brachyura</taxon>
        <taxon>Eubrachyura</taxon>
        <taxon>Portunoidea</taxon>
        <taxon>Portunidae</taxon>
        <taxon>Portuninae</taxon>
        <taxon>Scylla</taxon>
    </lineage>
</organism>
<dbReference type="AlphaFoldDB" id="A0AAW0UDT8"/>
<dbReference type="Gene3D" id="2.10.90.10">
    <property type="entry name" value="Cystine-knot cytokines"/>
    <property type="match status" value="1"/>
</dbReference>
<dbReference type="SUPFAM" id="SSF57501">
    <property type="entry name" value="Cystine-knot cytokines"/>
    <property type="match status" value="1"/>
</dbReference>
<proteinExistence type="predicted"/>
<name>A0AAW0UDT8_SCYPA</name>
<evidence type="ECO:0000313" key="2">
    <source>
        <dbReference type="Proteomes" id="UP001487740"/>
    </source>
</evidence>